<name>A0A3Q2ZFR9_HIPCM</name>
<dbReference type="Pfam" id="PF16025">
    <property type="entry name" value="CaM_bind"/>
    <property type="match status" value="1"/>
</dbReference>
<feature type="compositionally biased region" description="Basic and acidic residues" evidence="1">
    <location>
        <begin position="199"/>
        <end position="208"/>
    </location>
</feature>
<dbReference type="InterPro" id="IPR033207">
    <property type="entry name" value="CCP110"/>
</dbReference>
<dbReference type="AlphaFoldDB" id="A0A3Q2ZFR9"/>
<dbReference type="CTD" id="100329274"/>
<dbReference type="GeneTree" id="ENSGT00390000004090"/>
<feature type="compositionally biased region" description="Polar residues" evidence="1">
    <location>
        <begin position="470"/>
        <end position="497"/>
    </location>
</feature>
<feature type="region of interest" description="Disordered" evidence="1">
    <location>
        <begin position="1062"/>
        <end position="1101"/>
    </location>
</feature>
<reference evidence="2" key="1">
    <citation type="submission" date="2025-08" db="UniProtKB">
        <authorList>
            <consortium name="Ensembl"/>
        </authorList>
    </citation>
    <scope>IDENTIFICATION</scope>
</reference>
<feature type="compositionally biased region" description="Polar residues" evidence="1">
    <location>
        <begin position="1089"/>
        <end position="1101"/>
    </location>
</feature>
<dbReference type="GO" id="GO:0005814">
    <property type="term" value="C:centriole"/>
    <property type="evidence" value="ECO:0007669"/>
    <property type="project" value="InterPro"/>
</dbReference>
<dbReference type="GO" id="GO:1903723">
    <property type="term" value="P:negative regulation of centriole elongation"/>
    <property type="evidence" value="ECO:0007669"/>
    <property type="project" value="TreeGrafter"/>
</dbReference>
<dbReference type="OMA" id="SFPCSMS"/>
<feature type="region of interest" description="Disordered" evidence="1">
    <location>
        <begin position="459"/>
        <end position="537"/>
    </location>
</feature>
<organism evidence="2 3">
    <name type="scientific">Hippocampus comes</name>
    <name type="common">Tiger tail seahorse</name>
    <dbReference type="NCBI Taxonomy" id="109280"/>
    <lineage>
        <taxon>Eukaryota</taxon>
        <taxon>Metazoa</taxon>
        <taxon>Chordata</taxon>
        <taxon>Craniata</taxon>
        <taxon>Vertebrata</taxon>
        <taxon>Euteleostomi</taxon>
        <taxon>Actinopterygii</taxon>
        <taxon>Neopterygii</taxon>
        <taxon>Teleostei</taxon>
        <taxon>Neoteleostei</taxon>
        <taxon>Acanthomorphata</taxon>
        <taxon>Syngnathiaria</taxon>
        <taxon>Syngnathiformes</taxon>
        <taxon>Syngnathoidei</taxon>
        <taxon>Syngnathidae</taxon>
        <taxon>Hippocampus</taxon>
    </lineage>
</organism>
<evidence type="ECO:0000256" key="1">
    <source>
        <dbReference type="SAM" id="MobiDB-lite"/>
    </source>
</evidence>
<sequence length="1101" mass="123541">MEDYDTFVQNRLAQMRNKEEENQKSASSAIRFYGAPILPPVLTDTRIAEMQQHKEVAMRNAVSRRMNGNERLAYVQTILHSVQMRHSPTLEDLLQELKVTPKSLDSSDSSESSHQSVNTVAEMNSPHIGPLSSTTSSAFSSSRVIPQPNHKGGWLVERCRNQQASESESSSFNSASHCSVSLGCLTRAIMENTSGLSESLDRSNDGHGPRGTNNTTDVFLHKTSKRIASMQDIISYPPIDGEELERSGQESSFCHDFITRNEDSIRSDHFPGEESASSQMQSTKCQHNPPSSAVLNMKEGPKMKQVVVPVPSLDGCSTSDIAELPQTPSIDCSCTDQLTQSNPANSETMDTQVPQAQSQPPNRPSLQDLLRKSQEYRWQQRMLRNQAKNARMQEKAQEQPRVEEKSLSDKENNEFHSKSTEGRKTKEKRFVKTINTICKKYSEKNPVFLDELISKKANRDPERAPEQITLPHSQPLSQSQTQKVNHMTSEQATTDPVTSLEGHGTHHSIPVPHFCPSPVYNKGSSSLPDEEDNFRGNVSISSSYKESYEADERNPGLQSDGPSVIVQSSQHINQLESGLSVLKELISDLGSSLMEIEGKCEERPDEDDVGKRDQRNNEGPDRQSLESWRSVLEYTDEQNNSKKDNIPSILQDEEKEVVNLEEFSLVNTFTLQGKINEDAVNMSSRQLEGNRTQQPPAKCALSVAKWMPIPDVFRNVPSEHTAPHDVSVLVSSQSHPTERKPELAEDSHSFTSRLSVDRQSFDVDTPSEVWLLECSGSDQDSRDHLIQVKGLTPLSVAGIEGTSSKVKRRLLMHATDNLDMTAASSSEDLSEVKHSYGSSRVTSPGSDHFAEELKQVHAAQVRALQEEHRRQQEELCQALAMRYCLLQGSSFLWSLSGSRLGDTVTFSKISQPPSSHLEHCRPLLLAAVKGYLTRRLLRTERVAQLVRTIGDTQQFLQAFQLPPHRGDICSKQDRLLQQRVSLQLRAARYEMYDIFFCLSVTERMHLISLDRELARERVLRQQMGHTSCPKGRSSLSAATQKSLLRKRGILIQKKVSERRRGVVTTDDKTGFMSEQPLDTKRGRLRTKPAKSSQSFFSCRPR</sequence>
<dbReference type="OrthoDB" id="10028852at2759"/>
<feature type="region of interest" description="Disordered" evidence="1">
    <location>
        <begin position="123"/>
        <end position="146"/>
    </location>
</feature>
<feature type="compositionally biased region" description="Basic and acidic residues" evidence="1">
    <location>
        <begin position="391"/>
        <end position="424"/>
    </location>
</feature>
<dbReference type="Proteomes" id="UP000264820">
    <property type="component" value="Unplaced"/>
</dbReference>
<dbReference type="GO" id="GO:0032465">
    <property type="term" value="P:regulation of cytokinesis"/>
    <property type="evidence" value="ECO:0007669"/>
    <property type="project" value="InterPro"/>
</dbReference>
<feature type="region of interest" description="Disordered" evidence="1">
    <location>
        <begin position="599"/>
        <end position="627"/>
    </location>
</feature>
<reference evidence="2" key="2">
    <citation type="submission" date="2025-09" db="UniProtKB">
        <authorList>
            <consortium name="Ensembl"/>
        </authorList>
    </citation>
    <scope>IDENTIFICATION</scope>
</reference>
<proteinExistence type="predicted"/>
<evidence type="ECO:0000313" key="2">
    <source>
        <dbReference type="Ensembl" id="ENSHCOP00000025118.1"/>
    </source>
</evidence>
<feature type="compositionally biased region" description="Basic and acidic residues" evidence="1">
    <location>
        <begin position="609"/>
        <end position="624"/>
    </location>
</feature>
<dbReference type="GeneID" id="109527486"/>
<dbReference type="PANTHER" id="PTHR13594">
    <property type="entry name" value="CENTRIOLAR COILED-COIL PROTEIN OF 110 KDA"/>
    <property type="match status" value="1"/>
</dbReference>
<accession>A0A3Q2ZFR9</accession>
<dbReference type="GO" id="GO:0032053">
    <property type="term" value="P:ciliary basal body organization"/>
    <property type="evidence" value="ECO:0007669"/>
    <property type="project" value="TreeGrafter"/>
</dbReference>
<dbReference type="RefSeq" id="XP_019745027.1">
    <property type="nucleotide sequence ID" value="XM_019889468.1"/>
</dbReference>
<feature type="compositionally biased region" description="Polar residues" evidence="1">
    <location>
        <begin position="327"/>
        <end position="360"/>
    </location>
</feature>
<keyword evidence="3" id="KW-1185">Reference proteome</keyword>
<feature type="region of interest" description="Disordered" evidence="1">
    <location>
        <begin position="196"/>
        <end position="216"/>
    </location>
</feature>
<feature type="region of interest" description="Disordered" evidence="1">
    <location>
        <begin position="386"/>
        <end position="424"/>
    </location>
</feature>
<dbReference type="PANTHER" id="PTHR13594:SF2">
    <property type="entry name" value="SI:CH73-100L22.3"/>
    <property type="match status" value="1"/>
</dbReference>
<feature type="compositionally biased region" description="Low complexity" evidence="1">
    <location>
        <begin position="132"/>
        <end position="142"/>
    </location>
</feature>
<feature type="compositionally biased region" description="Basic and acidic residues" evidence="1">
    <location>
        <begin position="736"/>
        <end position="748"/>
    </location>
</feature>
<feature type="compositionally biased region" description="Polar residues" evidence="1">
    <location>
        <begin position="275"/>
        <end position="290"/>
    </location>
</feature>
<evidence type="ECO:0000313" key="3">
    <source>
        <dbReference type="Proteomes" id="UP000264820"/>
    </source>
</evidence>
<dbReference type="GO" id="GO:0007099">
    <property type="term" value="P:centriole replication"/>
    <property type="evidence" value="ECO:0007669"/>
    <property type="project" value="InterPro"/>
</dbReference>
<protein>
    <submittedName>
        <fullName evidence="2">Uncharacterized LOC109527486</fullName>
    </submittedName>
</protein>
<dbReference type="Ensembl" id="ENSHCOT00000018997.1">
    <property type="protein sequence ID" value="ENSHCOP00000025118.1"/>
    <property type="gene ID" value="ENSHCOG00000015027.1"/>
</dbReference>
<feature type="region of interest" description="Disordered" evidence="1">
    <location>
        <begin position="327"/>
        <end position="366"/>
    </location>
</feature>
<feature type="region of interest" description="Disordered" evidence="1">
    <location>
        <begin position="729"/>
        <end position="751"/>
    </location>
</feature>
<feature type="region of interest" description="Disordered" evidence="1">
    <location>
        <begin position="265"/>
        <end position="290"/>
    </location>
</feature>